<evidence type="ECO:0000313" key="3">
    <source>
        <dbReference type="Proteomes" id="UP000564885"/>
    </source>
</evidence>
<accession>A0A849I6Q1</accession>
<sequence>MAERRKLPARINPTRKTVTPWPGECLPSIAVRYAERTAITVGELLASGLSMRATDLASLPLTRDAVLAMSHLASLDPDDMLLRSYDTSGETVAIGDLGIPAYLLDPARRRVAPGTLKRDGDAPWIRLSWQLRCFACEPTSGEMLVDHCPCGKPISWVRCMSVFRCNWCGADLRDIPVRQAPAHLVESSRTFAALLGFGVSTASSRTIERLFPSASAGARLELFALLGRLQYRTEGAGPPLSCSLAPIRGLELALGWPTSFDGIVAGFVDAQPTRLGPAGALVDLRTEIDAIKQGPIRRTLLRRVEAGVRRAERIRRKKPNRPVRYRKTNHWESQVHAGRAARDASRQEALQPVLDWLQRFRTKPVDQVSRLRLRD</sequence>
<dbReference type="EMBL" id="JABEPP010000002">
    <property type="protein sequence ID" value="NNM72089.1"/>
    <property type="molecule type" value="Genomic_DNA"/>
</dbReference>
<dbReference type="AlphaFoldDB" id="A0A849I6Q1"/>
<dbReference type="Proteomes" id="UP000564885">
    <property type="component" value="Unassembled WGS sequence"/>
</dbReference>
<evidence type="ECO:0000259" key="1">
    <source>
        <dbReference type="Pfam" id="PF06527"/>
    </source>
</evidence>
<reference evidence="2 3" key="1">
    <citation type="submission" date="2020-04" db="EMBL/GenBank/DDBJ databases">
        <title>Enterovirga sp. isolate from soil.</title>
        <authorList>
            <person name="Chea S."/>
            <person name="Kim D.-U."/>
        </authorList>
    </citation>
    <scope>NUCLEOTIDE SEQUENCE [LARGE SCALE GENOMIC DNA]</scope>
    <source>
        <strain evidence="2 3">DB1703</strain>
    </source>
</reference>
<dbReference type="Pfam" id="PF06527">
    <property type="entry name" value="TniQ"/>
    <property type="match status" value="1"/>
</dbReference>
<dbReference type="InterPro" id="IPR009492">
    <property type="entry name" value="TniQ"/>
</dbReference>
<protein>
    <recommendedName>
        <fullName evidence="1">TniQ domain-containing protein</fullName>
    </recommendedName>
</protein>
<evidence type="ECO:0000313" key="2">
    <source>
        <dbReference type="EMBL" id="NNM72089.1"/>
    </source>
</evidence>
<keyword evidence="3" id="KW-1185">Reference proteome</keyword>
<comment type="caution">
    <text evidence="2">The sequence shown here is derived from an EMBL/GenBank/DDBJ whole genome shotgun (WGS) entry which is preliminary data.</text>
</comment>
<proteinExistence type="predicted"/>
<gene>
    <name evidence="2" type="ORF">HJG44_06735</name>
</gene>
<dbReference type="RefSeq" id="WP_171217591.1">
    <property type="nucleotide sequence ID" value="NZ_JABEPP010000002.1"/>
</dbReference>
<name>A0A849I6Q1_9HYPH</name>
<organism evidence="2 3">
    <name type="scientific">Enterovirga aerilata</name>
    <dbReference type="NCBI Taxonomy" id="2730920"/>
    <lineage>
        <taxon>Bacteria</taxon>
        <taxon>Pseudomonadati</taxon>
        <taxon>Pseudomonadota</taxon>
        <taxon>Alphaproteobacteria</taxon>
        <taxon>Hyphomicrobiales</taxon>
        <taxon>Methylobacteriaceae</taxon>
        <taxon>Enterovirga</taxon>
    </lineage>
</organism>
<feature type="domain" description="TniQ" evidence="1">
    <location>
        <begin position="18"/>
        <end position="136"/>
    </location>
</feature>